<organism evidence="1 2">
    <name type="scientific">Cytospora mali</name>
    <name type="common">Apple Valsa canker fungus</name>
    <name type="synonym">Valsa mali</name>
    <dbReference type="NCBI Taxonomy" id="578113"/>
    <lineage>
        <taxon>Eukaryota</taxon>
        <taxon>Fungi</taxon>
        <taxon>Dikarya</taxon>
        <taxon>Ascomycota</taxon>
        <taxon>Pezizomycotina</taxon>
        <taxon>Sordariomycetes</taxon>
        <taxon>Sordariomycetidae</taxon>
        <taxon>Diaporthales</taxon>
        <taxon>Cytosporaceae</taxon>
        <taxon>Cytospora</taxon>
    </lineage>
</organism>
<accession>A0A194W8I3</accession>
<evidence type="ECO:0000313" key="2">
    <source>
        <dbReference type="Proteomes" id="UP000078559"/>
    </source>
</evidence>
<reference evidence="1" key="1">
    <citation type="submission" date="2014-12" db="EMBL/GenBank/DDBJ databases">
        <title>Genome Sequence of Valsa Canker Pathogens Uncovers a Specific Adaption of Colonization on Woody Bark.</title>
        <authorList>
            <person name="Yin Z."/>
            <person name="Liu H."/>
            <person name="Gao X."/>
            <person name="Li Z."/>
            <person name="Song N."/>
            <person name="Ke X."/>
            <person name="Dai Q."/>
            <person name="Wu Y."/>
            <person name="Sun Y."/>
            <person name="Xu J.-R."/>
            <person name="Kang Z.K."/>
            <person name="Wang L."/>
            <person name="Huang L."/>
        </authorList>
    </citation>
    <scope>NUCLEOTIDE SEQUENCE [LARGE SCALE GENOMIC DNA]</scope>
    <source>
        <strain evidence="1">03-8</strain>
    </source>
</reference>
<dbReference type="EMBL" id="CM003106">
    <property type="protein sequence ID" value="KUI72784.1"/>
    <property type="molecule type" value="Genomic_DNA"/>
</dbReference>
<evidence type="ECO:0000313" key="1">
    <source>
        <dbReference type="EMBL" id="KUI72784.1"/>
    </source>
</evidence>
<dbReference type="Proteomes" id="UP000078559">
    <property type="component" value="Chromosome 9"/>
</dbReference>
<dbReference type="AlphaFoldDB" id="A0A194W8I3"/>
<proteinExistence type="predicted"/>
<name>A0A194W8I3_CYTMA</name>
<sequence length="55" mass="5871">MHIRSTTMAMALSGGGVLAQRTGPRHMLPPFVNGKREGMLVIIVRPSQETAEPAA</sequence>
<keyword evidence="2" id="KW-1185">Reference proteome</keyword>
<gene>
    <name evidence="1" type="ORF">VM1G_08643</name>
</gene>
<protein>
    <submittedName>
        <fullName evidence="1">Uncharacterized protein</fullName>
    </submittedName>
</protein>